<keyword evidence="1" id="KW-0812">Transmembrane</keyword>
<accession>A0AB34II51</accession>
<protein>
    <recommendedName>
        <fullName evidence="4">Transmembrane protein 107</fullName>
    </recommendedName>
</protein>
<dbReference type="AlphaFoldDB" id="A0AB34II51"/>
<reference evidence="2 3" key="1">
    <citation type="journal article" date="2024" name="Science">
        <title>Giant polyketide synthase enzymes in the biosynthesis of giant marine polyether toxins.</title>
        <authorList>
            <person name="Fallon T.R."/>
            <person name="Shende V.V."/>
            <person name="Wierzbicki I.H."/>
            <person name="Pendleton A.L."/>
            <person name="Watervoot N.F."/>
            <person name="Auber R.P."/>
            <person name="Gonzalez D.J."/>
            <person name="Wisecaver J.H."/>
            <person name="Moore B.S."/>
        </authorList>
    </citation>
    <scope>NUCLEOTIDE SEQUENCE [LARGE SCALE GENOMIC DNA]</scope>
    <source>
        <strain evidence="2 3">12B1</strain>
    </source>
</reference>
<evidence type="ECO:0000256" key="1">
    <source>
        <dbReference type="SAM" id="Phobius"/>
    </source>
</evidence>
<keyword evidence="1" id="KW-0472">Membrane</keyword>
<dbReference type="Proteomes" id="UP001515480">
    <property type="component" value="Unassembled WGS sequence"/>
</dbReference>
<feature type="transmembrane region" description="Helical" evidence="1">
    <location>
        <begin position="157"/>
        <end position="175"/>
    </location>
</feature>
<proteinExistence type="predicted"/>
<keyword evidence="1" id="KW-1133">Transmembrane helix</keyword>
<organism evidence="2 3">
    <name type="scientific">Prymnesium parvum</name>
    <name type="common">Toxic golden alga</name>
    <dbReference type="NCBI Taxonomy" id="97485"/>
    <lineage>
        <taxon>Eukaryota</taxon>
        <taxon>Haptista</taxon>
        <taxon>Haptophyta</taxon>
        <taxon>Prymnesiophyceae</taxon>
        <taxon>Prymnesiales</taxon>
        <taxon>Prymnesiaceae</taxon>
        <taxon>Prymnesium</taxon>
    </lineage>
</organism>
<evidence type="ECO:0000313" key="2">
    <source>
        <dbReference type="EMBL" id="KAL1499478.1"/>
    </source>
</evidence>
<evidence type="ECO:0000313" key="3">
    <source>
        <dbReference type="Proteomes" id="UP001515480"/>
    </source>
</evidence>
<sequence>MNRESTKIRPLNLRGIMKSQITNEWMTLGVHVPTRELKGTLNEQMTTIGVVSALIFTLVSISVDDFGDLDWAGVDTETGHRVFVLVSLLAQAVLLISTMHSMTVFMFVSQLNNTDEVVIWRRQMGKWFDVPYWSMLLGLTLFVASQIWLGASKLDMTYFFTYLSLFLLMIGLIIGQQMLGIHALYQAKYDVAEGKVVEIADDEEEKEDAAADAVTPMDLGA</sequence>
<comment type="caution">
    <text evidence="2">The sequence shown here is derived from an EMBL/GenBank/DDBJ whole genome shotgun (WGS) entry which is preliminary data.</text>
</comment>
<name>A0AB34II51_PRYPA</name>
<evidence type="ECO:0008006" key="4">
    <source>
        <dbReference type="Google" id="ProtNLM"/>
    </source>
</evidence>
<feature type="transmembrane region" description="Helical" evidence="1">
    <location>
        <begin position="83"/>
        <end position="109"/>
    </location>
</feature>
<gene>
    <name evidence="2" type="ORF">AB1Y20_011681</name>
</gene>
<feature type="transmembrane region" description="Helical" evidence="1">
    <location>
        <begin position="130"/>
        <end position="151"/>
    </location>
</feature>
<keyword evidence="3" id="KW-1185">Reference proteome</keyword>
<dbReference type="EMBL" id="JBGBPQ010000025">
    <property type="protein sequence ID" value="KAL1499478.1"/>
    <property type="molecule type" value="Genomic_DNA"/>
</dbReference>